<keyword evidence="3 7" id="KW-1133">Transmembrane helix</keyword>
<feature type="domain" description="Ima1 N-terminal" evidence="8">
    <location>
        <begin position="106"/>
        <end position="183"/>
    </location>
</feature>
<proteinExistence type="predicted"/>
<accession>A0A5N6L3J6</accession>
<feature type="transmembrane region" description="Helical" evidence="7">
    <location>
        <begin position="359"/>
        <end position="379"/>
    </location>
</feature>
<dbReference type="EMBL" id="VIBQ01000084">
    <property type="protein sequence ID" value="KAB8670379.1"/>
    <property type="molecule type" value="Genomic_DNA"/>
</dbReference>
<feature type="compositionally biased region" description="Polar residues" evidence="6">
    <location>
        <begin position="88"/>
        <end position="103"/>
    </location>
</feature>
<evidence type="ECO:0000256" key="3">
    <source>
        <dbReference type="ARBA" id="ARBA00022989"/>
    </source>
</evidence>
<dbReference type="InterPro" id="IPR042321">
    <property type="entry name" value="Ima1"/>
</dbReference>
<dbReference type="AlphaFoldDB" id="A0A5N6L3J6"/>
<dbReference type="PANTHER" id="PTHR28538">
    <property type="entry name" value="INTEGRAL INNER NUCLEAR MEMBRANE PROTEIN IMA1"/>
    <property type="match status" value="1"/>
</dbReference>
<keyword evidence="4 7" id="KW-0472">Membrane</keyword>
<keyword evidence="5" id="KW-0539">Nucleus</keyword>
<dbReference type="InterPro" id="IPR018617">
    <property type="entry name" value="Ima1_N"/>
</dbReference>
<evidence type="ECO:0000256" key="6">
    <source>
        <dbReference type="SAM" id="MobiDB-lite"/>
    </source>
</evidence>
<feature type="region of interest" description="Disordered" evidence="6">
    <location>
        <begin position="515"/>
        <end position="557"/>
    </location>
</feature>
<feature type="compositionally biased region" description="Polar residues" evidence="6">
    <location>
        <begin position="415"/>
        <end position="428"/>
    </location>
</feature>
<feature type="transmembrane region" description="Helical" evidence="7">
    <location>
        <begin position="707"/>
        <end position="730"/>
    </location>
</feature>
<reference evidence="9 10" key="1">
    <citation type="submission" date="2019-06" db="EMBL/GenBank/DDBJ databases">
        <title>A chromosomal-level reference genome of Carpinus fangiana (Coryloideae, Betulaceae).</title>
        <authorList>
            <person name="Yang X."/>
            <person name="Wang Z."/>
            <person name="Zhang L."/>
            <person name="Hao G."/>
            <person name="Liu J."/>
            <person name="Yang Y."/>
        </authorList>
    </citation>
    <scope>NUCLEOTIDE SEQUENCE [LARGE SCALE GENOMIC DNA]</scope>
    <source>
        <strain evidence="9">Cfa_2016G</strain>
        <tissue evidence="9">Leaf</tissue>
    </source>
</reference>
<evidence type="ECO:0000256" key="5">
    <source>
        <dbReference type="ARBA" id="ARBA00023242"/>
    </source>
</evidence>
<keyword evidence="2 7" id="KW-0812">Transmembrane</keyword>
<dbReference type="GO" id="GO:0071765">
    <property type="term" value="P:nuclear inner membrane organization"/>
    <property type="evidence" value="ECO:0007669"/>
    <property type="project" value="InterPro"/>
</dbReference>
<evidence type="ECO:0000256" key="1">
    <source>
        <dbReference type="ARBA" id="ARBA00004473"/>
    </source>
</evidence>
<feature type="compositionally biased region" description="Pro residues" evidence="6">
    <location>
        <begin position="114"/>
        <end position="123"/>
    </location>
</feature>
<evidence type="ECO:0000313" key="9">
    <source>
        <dbReference type="EMBL" id="KAB8670379.1"/>
    </source>
</evidence>
<comment type="subcellular location">
    <subcellularLocation>
        <location evidence="1">Nucleus inner membrane</location>
        <topology evidence="1">Multi-pass membrane protein</topology>
    </subcellularLocation>
</comment>
<feature type="transmembrane region" description="Helical" evidence="7">
    <location>
        <begin position="279"/>
        <end position="305"/>
    </location>
</feature>
<keyword evidence="10" id="KW-1185">Reference proteome</keyword>
<evidence type="ECO:0000313" key="10">
    <source>
        <dbReference type="Proteomes" id="UP000327013"/>
    </source>
</evidence>
<evidence type="ECO:0000256" key="2">
    <source>
        <dbReference type="ARBA" id="ARBA00022692"/>
    </source>
</evidence>
<evidence type="ECO:0000256" key="7">
    <source>
        <dbReference type="SAM" id="Phobius"/>
    </source>
</evidence>
<feature type="compositionally biased region" description="Low complexity" evidence="6">
    <location>
        <begin position="429"/>
        <end position="454"/>
    </location>
</feature>
<feature type="compositionally biased region" description="Polar residues" evidence="6">
    <location>
        <begin position="455"/>
        <end position="471"/>
    </location>
</feature>
<feature type="region of interest" description="Disordered" evidence="6">
    <location>
        <begin position="76"/>
        <end position="123"/>
    </location>
</feature>
<sequence>MSGVQKPNVPGPLLIPESCVLKVRRKVESACQLAPEQASLSPQGKQFHITTLTAPGTLDGLSWHLIFVRKGRSASTAGAGLRPRSAPTRDNSSASDPPVNTSDSPAPVSVRYAPPRPSSPPPPQSDVFCDICLKNQHLYKENLALYLPEPNDLRYDEFLASLPTYKAKLEDRYPQVCADCAPRARERIRQAGYVAKTDHLRRMMAGTRAGTLPLREGTWWRLWLIRFGGLGWWSSAVAQVAWHVSGAIMQNQAGRPRAVDARGFQVAGCARQAWTTHEVSYACVTGGAAFMPVFLAIAFITIWWNPQISNKYLGRRKGRMVKLADYFVHCAVALVFRAAAWWLLRDWRTYELTDDQYKGAHLFMIVFIVVATISGYTTVKLDSNPIVSFHIPDDQILPNIPGRDPNEPPRAPSLRSKQQSLFQAASNPTATQQRQTRSQALHQSSSSLAQQRASFQPQATSSRKTTTNLFSPSPVAATPAREATPDPDAMDWTPSHTANTLAAANLRQRVPTQQVSDFSIGPSPFQSRIPAAPPNRMRHPNEKEPVTAAQPFQAASEDQKRNFFREMTESREQKMQRLTQQQRQWDGSEASTVPTMFDDDGEEEEMELGGLNVGNGTAAGRKLTKAGGKGSAGDFQLAPQRLFLQSDVRDTGLENMFDEVFSFRDEADAGADVSANQQQNRGSSIFGFDAVREDVVRGGSSRSAPGGGLWTVVLFGLIPAVILGAVAVGVKMWRTKGPLQEP</sequence>
<dbReference type="PANTHER" id="PTHR28538:SF1">
    <property type="entry name" value="INTEGRAL INNER NUCLEAR MEMBRANE PROTEIN IMA1"/>
    <property type="match status" value="1"/>
</dbReference>
<gene>
    <name evidence="9" type="ORF">FH972_026292</name>
</gene>
<feature type="region of interest" description="Disordered" evidence="6">
    <location>
        <begin position="397"/>
        <end position="495"/>
    </location>
</feature>
<dbReference type="GO" id="GO:0034506">
    <property type="term" value="C:chromosome, centromeric core domain"/>
    <property type="evidence" value="ECO:0007669"/>
    <property type="project" value="TreeGrafter"/>
</dbReference>
<feature type="transmembrane region" description="Helical" evidence="7">
    <location>
        <begin position="326"/>
        <end position="344"/>
    </location>
</feature>
<dbReference type="OrthoDB" id="5966927at2759"/>
<evidence type="ECO:0000259" key="8">
    <source>
        <dbReference type="Pfam" id="PF09779"/>
    </source>
</evidence>
<dbReference type="GO" id="GO:0005637">
    <property type="term" value="C:nuclear inner membrane"/>
    <property type="evidence" value="ECO:0007669"/>
    <property type="project" value="UniProtKB-SubCell"/>
</dbReference>
<comment type="caution">
    <text evidence="9">The sequence shown here is derived from an EMBL/GenBank/DDBJ whole genome shotgun (WGS) entry which is preliminary data.</text>
</comment>
<dbReference type="Proteomes" id="UP000327013">
    <property type="component" value="Unassembled WGS sequence"/>
</dbReference>
<name>A0A5N6L3J6_9ROSI</name>
<protein>
    <recommendedName>
        <fullName evidence="8">Ima1 N-terminal domain-containing protein</fullName>
    </recommendedName>
</protein>
<dbReference type="GO" id="GO:0034992">
    <property type="term" value="C:microtubule organizing center attachment site"/>
    <property type="evidence" value="ECO:0007669"/>
    <property type="project" value="TreeGrafter"/>
</dbReference>
<dbReference type="Pfam" id="PF09779">
    <property type="entry name" value="Ima1_N"/>
    <property type="match status" value="1"/>
</dbReference>
<evidence type="ECO:0000256" key="4">
    <source>
        <dbReference type="ARBA" id="ARBA00023136"/>
    </source>
</evidence>
<organism evidence="9 10">
    <name type="scientific">Carpinus fangiana</name>
    <dbReference type="NCBI Taxonomy" id="176857"/>
    <lineage>
        <taxon>Eukaryota</taxon>
        <taxon>Viridiplantae</taxon>
        <taxon>Streptophyta</taxon>
        <taxon>Embryophyta</taxon>
        <taxon>Tracheophyta</taxon>
        <taxon>Spermatophyta</taxon>
        <taxon>Magnoliopsida</taxon>
        <taxon>eudicotyledons</taxon>
        <taxon>Gunneridae</taxon>
        <taxon>Pentapetalae</taxon>
        <taxon>rosids</taxon>
        <taxon>fabids</taxon>
        <taxon>Fagales</taxon>
        <taxon>Betulaceae</taxon>
        <taxon>Carpinus</taxon>
    </lineage>
</organism>
<feature type="compositionally biased region" description="Low complexity" evidence="6">
    <location>
        <begin position="104"/>
        <end position="113"/>
    </location>
</feature>